<dbReference type="PANTHER" id="PTHR24320:SF148">
    <property type="entry name" value="NAD(P)-BINDING ROSSMANN-FOLD SUPERFAMILY PROTEIN"/>
    <property type="match status" value="1"/>
</dbReference>
<dbReference type="PANTHER" id="PTHR24320">
    <property type="entry name" value="RETINOL DEHYDROGENASE"/>
    <property type="match status" value="1"/>
</dbReference>
<dbReference type="SUPFAM" id="SSF51735">
    <property type="entry name" value="NAD(P)-binding Rossmann-fold domains"/>
    <property type="match status" value="1"/>
</dbReference>
<evidence type="ECO:0008006" key="5">
    <source>
        <dbReference type="Google" id="ProtNLM"/>
    </source>
</evidence>
<dbReference type="Pfam" id="PF00106">
    <property type="entry name" value="adh_short"/>
    <property type="match status" value="1"/>
</dbReference>
<dbReference type="CDD" id="cd05327">
    <property type="entry name" value="retinol-DH_like_SDR_c_like"/>
    <property type="match status" value="1"/>
</dbReference>
<gene>
    <name evidence="3" type="ORF">KFE25_008487</name>
</gene>
<dbReference type="GO" id="GO:0016491">
    <property type="term" value="F:oxidoreductase activity"/>
    <property type="evidence" value="ECO:0007669"/>
    <property type="project" value="UniProtKB-KW"/>
</dbReference>
<keyword evidence="4" id="KW-1185">Reference proteome</keyword>
<dbReference type="InterPro" id="IPR002347">
    <property type="entry name" value="SDR_fam"/>
</dbReference>
<reference evidence="3" key="1">
    <citation type="submission" date="2021-05" db="EMBL/GenBank/DDBJ databases">
        <title>The genome of the haptophyte Pavlova lutheri (Diacronema luteri, Pavlovales) - a model for lipid biosynthesis in eukaryotic algae.</title>
        <authorList>
            <person name="Hulatt C.J."/>
            <person name="Posewitz M.C."/>
        </authorList>
    </citation>
    <scope>NUCLEOTIDE SEQUENCE</scope>
    <source>
        <strain evidence="3">NIVA-4/92</strain>
    </source>
</reference>
<evidence type="ECO:0000256" key="1">
    <source>
        <dbReference type="ARBA" id="ARBA00006484"/>
    </source>
</evidence>
<protein>
    <recommendedName>
        <fullName evidence="5">Protochlorophyllide reductase</fullName>
    </recommendedName>
</protein>
<evidence type="ECO:0000256" key="2">
    <source>
        <dbReference type="ARBA" id="ARBA00023002"/>
    </source>
</evidence>
<evidence type="ECO:0000313" key="4">
    <source>
        <dbReference type="Proteomes" id="UP000751190"/>
    </source>
</evidence>
<dbReference type="Proteomes" id="UP000751190">
    <property type="component" value="Unassembled WGS sequence"/>
</dbReference>
<comment type="similarity">
    <text evidence="1">Belongs to the short-chain dehydrogenases/reductases (SDR) family.</text>
</comment>
<dbReference type="OMA" id="APHIRRY"/>
<dbReference type="EMBL" id="JAGTXO010000001">
    <property type="protein sequence ID" value="KAG8470066.1"/>
    <property type="molecule type" value="Genomic_DNA"/>
</dbReference>
<sequence>MKVAQCVLAAAVMLGLIGSLAFDGWARAYLFPNFSLSSVPPMHGKVAVVTGPTLNGIGHISARELARAGAHVVLAGRSAPKGHETIAAIRAEIPSASLEFLQLDLSSLSAVREAAAELLRRHRELHVLMLNAGVMACPFELSADGLEMQFATNHLGHFLLTYLLTDVMSKSAPSRVVVVSSAASFIPEMLGPKAALNFSTKADVDKRSAPQYGPWAAYGRSKFANVLFAQELASRFGPASGVHVLALHPGGIRTNLARHIPATGGEGLALAFQLLASPLMMSPEQGAVTQLFAATSPQVVEQNMSGAYLHPQARLTKPTKLATASNRAALWALSMQLTAPQRAWFTPHSVKW</sequence>
<dbReference type="Gene3D" id="3.40.50.720">
    <property type="entry name" value="NAD(P)-binding Rossmann-like Domain"/>
    <property type="match status" value="1"/>
</dbReference>
<evidence type="ECO:0000313" key="3">
    <source>
        <dbReference type="EMBL" id="KAG8470066.1"/>
    </source>
</evidence>
<accession>A0A8J5XJ34</accession>
<proteinExistence type="inferred from homology"/>
<dbReference type="AlphaFoldDB" id="A0A8J5XJ34"/>
<dbReference type="InterPro" id="IPR036291">
    <property type="entry name" value="NAD(P)-bd_dom_sf"/>
</dbReference>
<organism evidence="3 4">
    <name type="scientific">Diacronema lutheri</name>
    <name type="common">Unicellular marine alga</name>
    <name type="synonym">Monochrysis lutheri</name>
    <dbReference type="NCBI Taxonomy" id="2081491"/>
    <lineage>
        <taxon>Eukaryota</taxon>
        <taxon>Haptista</taxon>
        <taxon>Haptophyta</taxon>
        <taxon>Pavlovophyceae</taxon>
        <taxon>Pavlovales</taxon>
        <taxon>Pavlovaceae</taxon>
        <taxon>Diacronema</taxon>
    </lineage>
</organism>
<dbReference type="PRINTS" id="PR00081">
    <property type="entry name" value="GDHRDH"/>
</dbReference>
<keyword evidence="2" id="KW-0560">Oxidoreductase</keyword>
<name>A0A8J5XJ34_DIALT</name>
<dbReference type="OrthoDB" id="1274115at2759"/>
<comment type="caution">
    <text evidence="3">The sequence shown here is derived from an EMBL/GenBank/DDBJ whole genome shotgun (WGS) entry which is preliminary data.</text>
</comment>